<evidence type="ECO:0000256" key="3">
    <source>
        <dbReference type="SAM" id="Phobius"/>
    </source>
</evidence>
<reference evidence="5" key="2">
    <citation type="submission" date="2021-04" db="EMBL/GenBank/DDBJ databases">
        <authorList>
            <person name="Podell S."/>
        </authorList>
    </citation>
    <scope>NUCLEOTIDE SEQUENCE</scope>
    <source>
        <strain evidence="5">Hildebrandi</strain>
    </source>
</reference>
<feature type="transmembrane region" description="Helical" evidence="3">
    <location>
        <begin position="20"/>
        <end position="39"/>
    </location>
</feature>
<evidence type="ECO:0000256" key="2">
    <source>
        <dbReference type="SAM" id="MobiDB-lite"/>
    </source>
</evidence>
<feature type="region of interest" description="Disordered" evidence="2">
    <location>
        <begin position="295"/>
        <end position="322"/>
    </location>
</feature>
<dbReference type="GO" id="GO:0016787">
    <property type="term" value="F:hydrolase activity"/>
    <property type="evidence" value="ECO:0007669"/>
    <property type="project" value="UniProtKB-KW"/>
</dbReference>
<reference evidence="5" key="1">
    <citation type="journal article" date="2021" name="Sci. Rep.">
        <title>Diploid genomic architecture of Nitzschia inconspicua, an elite biomass production diatom.</title>
        <authorList>
            <person name="Oliver A."/>
            <person name="Podell S."/>
            <person name="Pinowska A."/>
            <person name="Traller J.C."/>
            <person name="Smith S.R."/>
            <person name="McClure R."/>
            <person name="Beliaev A."/>
            <person name="Bohutskyi P."/>
            <person name="Hill E.A."/>
            <person name="Rabines A."/>
            <person name="Zheng H."/>
            <person name="Allen L.Z."/>
            <person name="Kuo A."/>
            <person name="Grigoriev I.V."/>
            <person name="Allen A.E."/>
            <person name="Hazlebeck D."/>
            <person name="Allen E.E."/>
        </authorList>
    </citation>
    <scope>NUCLEOTIDE SEQUENCE</scope>
    <source>
        <strain evidence="5">Hildebrandi</strain>
    </source>
</reference>
<dbReference type="AlphaFoldDB" id="A0A9K3PZI0"/>
<comment type="caution">
    <text evidence="5">The sequence shown here is derived from an EMBL/GenBank/DDBJ whole genome shotgun (WGS) entry which is preliminary data.</text>
</comment>
<dbReference type="GO" id="GO:0004518">
    <property type="term" value="F:nuclease activity"/>
    <property type="evidence" value="ECO:0007669"/>
    <property type="project" value="InterPro"/>
</dbReference>
<dbReference type="Proteomes" id="UP000693970">
    <property type="component" value="Unassembled WGS sequence"/>
</dbReference>
<evidence type="ECO:0000313" key="6">
    <source>
        <dbReference type="Proteomes" id="UP000693970"/>
    </source>
</evidence>
<dbReference type="OrthoDB" id="423935at2759"/>
<keyword evidence="3" id="KW-0472">Membrane</keyword>
<evidence type="ECO:0000313" key="4">
    <source>
        <dbReference type="EMBL" id="KAG7338161.1"/>
    </source>
</evidence>
<dbReference type="Pfam" id="PF04231">
    <property type="entry name" value="Endonuclease_1"/>
    <property type="match status" value="1"/>
</dbReference>
<evidence type="ECO:0000313" key="5">
    <source>
        <dbReference type="EMBL" id="KAG7362669.1"/>
    </source>
</evidence>
<dbReference type="EMBL" id="JAGRRH010000063">
    <property type="protein sequence ID" value="KAG7338161.1"/>
    <property type="molecule type" value="Genomic_DNA"/>
</dbReference>
<keyword evidence="6" id="KW-1185">Reference proteome</keyword>
<sequence length="553" mass="61473">MKASVASVIESSPRAGQRCWLYNAFIYACVFSHLVASLVQARDAPLFSFCDPIEYYDAFDMEDLSTWSRDTLQAHLEETHRKQLPYTNANGDDVWKALQDVDAGEMTDGIPTVRLIYSQNVIPAEPKGTPDTWNREHCWPKSRGVENSGEDFTDIHHLFPEDWGVNSIRNNRFFDWCNSTSCKRLSDDQLAGPDVDTYFDNDLFQPPHMARGDVARALFYMAVRYPYLQLTDCPDETNDYEMAYPSTLQWHALDPPSDKERERNDRVCSRWQGNRNPFVDFPDLVKELFGNPNDKPFGCDNNGTASVEDPTPAPDAGTNKTTTDLQAGDIMIVAIQSDDPDMVAMVALTNLSAGITIHISDNAWDGISFYTNEGTISLTLPHLVSAGTIFGYGDDLLFGTMWDTKTDAGFALATAGDTVIVWYSLPDGNRDIDDPSYFRFLSALSYSGPWQAFGQSNYETSKSALPTSLEDFSVGLSHFDNYAYVGPVVGTKSSLQGSLADPNNWEGTNTLDSPSILGVQSHTFEITDGALRLQTATVNLKMVLLLTLLLLTL</sequence>
<organism evidence="5 6">
    <name type="scientific">Nitzschia inconspicua</name>
    <dbReference type="NCBI Taxonomy" id="303405"/>
    <lineage>
        <taxon>Eukaryota</taxon>
        <taxon>Sar</taxon>
        <taxon>Stramenopiles</taxon>
        <taxon>Ochrophyta</taxon>
        <taxon>Bacillariophyta</taxon>
        <taxon>Bacillariophyceae</taxon>
        <taxon>Bacillariophycidae</taxon>
        <taxon>Bacillariales</taxon>
        <taxon>Bacillariaceae</taxon>
        <taxon>Nitzschia</taxon>
    </lineage>
</organism>
<gene>
    <name evidence="4" type="ORF">IV203_009427</name>
    <name evidence="5" type="ORF">IV203_026029</name>
</gene>
<evidence type="ECO:0000256" key="1">
    <source>
        <dbReference type="ARBA" id="ARBA00022801"/>
    </source>
</evidence>
<dbReference type="EMBL" id="JAGRRH010000010">
    <property type="protein sequence ID" value="KAG7362669.1"/>
    <property type="molecule type" value="Genomic_DNA"/>
</dbReference>
<accession>A0A9K3PZI0</accession>
<keyword evidence="3" id="KW-0812">Transmembrane</keyword>
<proteinExistence type="predicted"/>
<keyword evidence="1" id="KW-0378">Hydrolase</keyword>
<dbReference type="PROSITE" id="PS51257">
    <property type="entry name" value="PROKAR_LIPOPROTEIN"/>
    <property type="match status" value="1"/>
</dbReference>
<keyword evidence="3" id="KW-1133">Transmembrane helix</keyword>
<name>A0A9K3PZI0_9STRA</name>
<protein>
    <submittedName>
        <fullName evidence="5">Ribonuclease</fullName>
    </submittedName>
</protein>
<dbReference type="PANTHER" id="PTHR33607:SF2">
    <property type="entry name" value="ENDONUCLEASE-1"/>
    <property type="match status" value="1"/>
</dbReference>
<dbReference type="PANTHER" id="PTHR33607">
    <property type="entry name" value="ENDONUCLEASE-1"/>
    <property type="match status" value="1"/>
</dbReference>
<dbReference type="InterPro" id="IPR007346">
    <property type="entry name" value="Endonuclease-I"/>
</dbReference>